<accession>A0ABW3V0P3</accession>
<feature type="domain" description="TonB-dependent receptor-like beta-barrel" evidence="16">
    <location>
        <begin position="262"/>
        <end position="647"/>
    </location>
</feature>
<keyword evidence="11 12" id="KW-0998">Cell outer membrane</keyword>
<feature type="domain" description="TonB-dependent receptor plug" evidence="17">
    <location>
        <begin position="65"/>
        <end position="170"/>
    </location>
</feature>
<evidence type="ECO:0000256" key="11">
    <source>
        <dbReference type="ARBA" id="ARBA00023237"/>
    </source>
</evidence>
<dbReference type="SUPFAM" id="SSF56935">
    <property type="entry name" value="Porins"/>
    <property type="match status" value="1"/>
</dbReference>
<dbReference type="PROSITE" id="PS52016">
    <property type="entry name" value="TONB_DEPENDENT_REC_3"/>
    <property type="match status" value="1"/>
</dbReference>
<evidence type="ECO:0000256" key="12">
    <source>
        <dbReference type="PROSITE-ProRule" id="PRU01360"/>
    </source>
</evidence>
<dbReference type="InterPro" id="IPR011276">
    <property type="entry name" value="TonB_haem/Hb_rcpt"/>
</dbReference>
<evidence type="ECO:0000256" key="7">
    <source>
        <dbReference type="ARBA" id="ARBA00022729"/>
    </source>
</evidence>
<dbReference type="InterPro" id="IPR000531">
    <property type="entry name" value="Beta-barrel_TonB"/>
</dbReference>
<dbReference type="InterPro" id="IPR037066">
    <property type="entry name" value="Plug_dom_sf"/>
</dbReference>
<dbReference type="InterPro" id="IPR039426">
    <property type="entry name" value="TonB-dep_rcpt-like"/>
</dbReference>
<keyword evidence="4 12" id="KW-0813">Transport</keyword>
<evidence type="ECO:0000259" key="17">
    <source>
        <dbReference type="Pfam" id="PF07715"/>
    </source>
</evidence>
<keyword evidence="5 12" id="KW-1134">Transmembrane beta strand</keyword>
<dbReference type="EMBL" id="JBHTMA010000032">
    <property type="protein sequence ID" value="MFD1226722.1"/>
    <property type="molecule type" value="Genomic_DNA"/>
</dbReference>
<dbReference type="InterPro" id="IPR012910">
    <property type="entry name" value="Plug_dom"/>
</dbReference>
<keyword evidence="7 15" id="KW-0732">Signal</keyword>
<evidence type="ECO:0000256" key="15">
    <source>
        <dbReference type="SAM" id="SignalP"/>
    </source>
</evidence>
<keyword evidence="10 18" id="KW-0675">Receptor</keyword>
<proteinExistence type="inferred from homology"/>
<organism evidence="18 19">
    <name type="scientific">Pseudochrobactrum kiredjianiae</name>
    <dbReference type="NCBI Taxonomy" id="386305"/>
    <lineage>
        <taxon>Bacteria</taxon>
        <taxon>Pseudomonadati</taxon>
        <taxon>Pseudomonadota</taxon>
        <taxon>Alphaproteobacteria</taxon>
        <taxon>Hyphomicrobiales</taxon>
        <taxon>Brucellaceae</taxon>
        <taxon>Pseudochrobactrum</taxon>
    </lineage>
</organism>
<evidence type="ECO:0000256" key="8">
    <source>
        <dbReference type="ARBA" id="ARBA00023077"/>
    </source>
</evidence>
<evidence type="ECO:0000259" key="16">
    <source>
        <dbReference type="Pfam" id="PF00593"/>
    </source>
</evidence>
<comment type="subcellular location">
    <subcellularLocation>
        <location evidence="1 12">Cell outer membrane</location>
        <topology evidence="1 12">Multi-pass membrane protein</topology>
    </subcellularLocation>
</comment>
<evidence type="ECO:0000256" key="4">
    <source>
        <dbReference type="ARBA" id="ARBA00022448"/>
    </source>
</evidence>
<keyword evidence="9 12" id="KW-0472">Membrane</keyword>
<dbReference type="Proteomes" id="UP001597263">
    <property type="component" value="Unassembled WGS sequence"/>
</dbReference>
<evidence type="ECO:0000256" key="2">
    <source>
        <dbReference type="ARBA" id="ARBA00009810"/>
    </source>
</evidence>
<dbReference type="NCBIfam" id="TIGR01785">
    <property type="entry name" value="TonB-hemin"/>
    <property type="match status" value="1"/>
</dbReference>
<reference evidence="19" key="1">
    <citation type="journal article" date="2019" name="Int. J. Syst. Evol. Microbiol.">
        <title>The Global Catalogue of Microorganisms (GCM) 10K type strain sequencing project: providing services to taxonomists for standard genome sequencing and annotation.</title>
        <authorList>
            <consortium name="The Broad Institute Genomics Platform"/>
            <consortium name="The Broad Institute Genome Sequencing Center for Infectious Disease"/>
            <person name="Wu L."/>
            <person name="Ma J."/>
        </authorList>
    </citation>
    <scope>NUCLEOTIDE SEQUENCE [LARGE SCALE GENOMIC DNA]</scope>
    <source>
        <strain evidence="19">CCUG 49584</strain>
    </source>
</reference>
<comment type="caution">
    <text evidence="18">The sequence shown here is derived from an EMBL/GenBank/DDBJ whole genome shotgun (WGS) entry which is preliminary data.</text>
</comment>
<evidence type="ECO:0000313" key="19">
    <source>
        <dbReference type="Proteomes" id="UP001597263"/>
    </source>
</evidence>
<sequence length="675" mass="73324">MQQSSNLSRFLKIGLGSTAISLIVMAGAAQAQQAQTTKPATENAAGEVQLNTINIKSVNPQEITSRPAPVSTISKTEIKLNGREKLDTVLRSTPGVFTSINGSNPGVAVNIRGFEGSGRVNMMIDGAPQNFRTTAHDAQGYSYIDPNLLSSVDITRGAITTEGGSGLAGSVNFKTLGVDDVIMDGKDKGVLGRVSWGSNGVGFSEMLAGAARINEIGIVAALSRRDSNDYKNGYGDIVEKTGQELTSGLFKTEFGFAEDHKLTLGGVIYNNKYGTWQPGYSGGATVYDLLMQNRTFTANYKYNPTENDLVDLAVNTYFNSTKLSYTDGNGSFVGREIKTESVGLSVSNTSRFSVNDLYIDWKYGAEYNHDNTGGVNVGVNPIDSTSDRSAVFTEVEWAYNNLQVLTGVRYDYYNLENDADNVKNSDGRLNPKVTVAYNVTDWLQPYVTYAHSMRAPTLQETLLGGIAHAGGGRMKGNPNLVPEKQRGWEFGLNIAQDGILNAEDKLRIKANYFTMRVEDYITAAFTQNQFVNVEGTSEVRGFEVDARYDAGFAYGGIGYTHSKSDLPAQQAGLGSGQYLPEDIVSLSAGARFLDRKLETGILYQHVSSGQGVDYAGTYKSPSYDLVDIFATYKFNENVDLSFKVTNLFDEKYTPALSTYGSGQGRTFVVATQFQF</sequence>
<dbReference type="RefSeq" id="WP_289388412.1">
    <property type="nucleotide sequence ID" value="NZ_JAUCBM010000012.1"/>
</dbReference>
<keyword evidence="19" id="KW-1185">Reference proteome</keyword>
<name>A0ABW3V0P3_9HYPH</name>
<evidence type="ECO:0000256" key="9">
    <source>
        <dbReference type="ARBA" id="ARBA00023136"/>
    </source>
</evidence>
<evidence type="ECO:0000256" key="1">
    <source>
        <dbReference type="ARBA" id="ARBA00004571"/>
    </source>
</evidence>
<dbReference type="InterPro" id="IPR036942">
    <property type="entry name" value="Beta-barrel_TonB_sf"/>
</dbReference>
<gene>
    <name evidence="18" type="ORF">ACFQ35_06095</name>
</gene>
<dbReference type="PANTHER" id="PTHR30069">
    <property type="entry name" value="TONB-DEPENDENT OUTER MEMBRANE RECEPTOR"/>
    <property type="match status" value="1"/>
</dbReference>
<protein>
    <recommendedName>
        <fullName evidence="3">Heme transporter BhuA</fullName>
    </recommendedName>
</protein>
<dbReference type="PANTHER" id="PTHR30069:SF41">
    <property type="entry name" value="HEME_HEMOPEXIN UTILIZATION PROTEIN C"/>
    <property type="match status" value="1"/>
</dbReference>
<comment type="similarity">
    <text evidence="2 12 14">Belongs to the TonB-dependent receptor family.</text>
</comment>
<evidence type="ECO:0000256" key="5">
    <source>
        <dbReference type="ARBA" id="ARBA00022452"/>
    </source>
</evidence>
<feature type="short sequence motif" description="TonB C-terminal box" evidence="13">
    <location>
        <begin position="658"/>
        <end position="675"/>
    </location>
</feature>
<evidence type="ECO:0000256" key="10">
    <source>
        <dbReference type="ARBA" id="ARBA00023170"/>
    </source>
</evidence>
<evidence type="ECO:0000256" key="6">
    <source>
        <dbReference type="ARBA" id="ARBA00022692"/>
    </source>
</evidence>
<dbReference type="Pfam" id="PF07715">
    <property type="entry name" value="Plug"/>
    <property type="match status" value="1"/>
</dbReference>
<evidence type="ECO:0000256" key="3">
    <source>
        <dbReference type="ARBA" id="ARBA00021261"/>
    </source>
</evidence>
<dbReference type="Gene3D" id="2.40.170.20">
    <property type="entry name" value="TonB-dependent receptor, beta-barrel domain"/>
    <property type="match status" value="1"/>
</dbReference>
<feature type="chain" id="PRO_5047030202" description="Heme transporter BhuA" evidence="15">
    <location>
        <begin position="32"/>
        <end position="675"/>
    </location>
</feature>
<dbReference type="InterPro" id="IPR010917">
    <property type="entry name" value="TonB_rcpt_CS"/>
</dbReference>
<feature type="signal peptide" evidence="15">
    <location>
        <begin position="1"/>
        <end position="31"/>
    </location>
</feature>
<keyword evidence="6 12" id="KW-0812">Transmembrane</keyword>
<keyword evidence="8 14" id="KW-0798">TonB box</keyword>
<evidence type="ECO:0000256" key="13">
    <source>
        <dbReference type="PROSITE-ProRule" id="PRU10144"/>
    </source>
</evidence>
<dbReference type="Pfam" id="PF00593">
    <property type="entry name" value="TonB_dep_Rec_b-barrel"/>
    <property type="match status" value="1"/>
</dbReference>
<evidence type="ECO:0000313" key="18">
    <source>
        <dbReference type="EMBL" id="MFD1226722.1"/>
    </source>
</evidence>
<dbReference type="PROSITE" id="PS01156">
    <property type="entry name" value="TONB_DEPENDENT_REC_2"/>
    <property type="match status" value="1"/>
</dbReference>
<dbReference type="Gene3D" id="2.170.130.10">
    <property type="entry name" value="TonB-dependent receptor, plug domain"/>
    <property type="match status" value="1"/>
</dbReference>
<dbReference type="CDD" id="cd01347">
    <property type="entry name" value="ligand_gated_channel"/>
    <property type="match status" value="1"/>
</dbReference>
<evidence type="ECO:0000256" key="14">
    <source>
        <dbReference type="RuleBase" id="RU003357"/>
    </source>
</evidence>